<proteinExistence type="predicted"/>
<keyword evidence="6" id="KW-0604">Photosystem II</keyword>
<name>A0A0D3ML37_9STRA</name>
<feature type="transmembrane region" description="Helical" evidence="7">
    <location>
        <begin position="6"/>
        <end position="24"/>
    </location>
</feature>
<dbReference type="GO" id="GO:0015979">
    <property type="term" value="P:photosynthesis"/>
    <property type="evidence" value="ECO:0007669"/>
    <property type="project" value="UniProtKB-KW"/>
</dbReference>
<evidence type="ECO:0000256" key="4">
    <source>
        <dbReference type="ARBA" id="ARBA00022989"/>
    </source>
</evidence>
<evidence type="ECO:0000256" key="7">
    <source>
        <dbReference type="SAM" id="Phobius"/>
    </source>
</evidence>
<dbReference type="SUPFAM" id="SSF161041">
    <property type="entry name" value="Photosystem II reaction center protein I, PsbI"/>
    <property type="match status" value="1"/>
</dbReference>
<protein>
    <submittedName>
        <fullName evidence="8">Photosystem II reaction center protein I</fullName>
    </submittedName>
</protein>
<sequence length="35" mass="3858">MLALKLFVYATAFFFITIAVFGLLSSDTSRNPSNT</sequence>
<keyword evidence="8" id="KW-0934">Plastid</keyword>
<dbReference type="Pfam" id="PF02532">
    <property type="entry name" value="PsbI"/>
    <property type="match status" value="1"/>
</dbReference>
<keyword evidence="3 7" id="KW-0812">Transmembrane</keyword>
<evidence type="ECO:0000256" key="5">
    <source>
        <dbReference type="ARBA" id="ARBA00023136"/>
    </source>
</evidence>
<evidence type="ECO:0000256" key="3">
    <source>
        <dbReference type="ARBA" id="ARBA00022692"/>
    </source>
</evidence>
<keyword evidence="5 7" id="KW-0472">Membrane</keyword>
<accession>A0A0D3ML37</accession>
<evidence type="ECO:0000256" key="2">
    <source>
        <dbReference type="ARBA" id="ARBA00022531"/>
    </source>
</evidence>
<dbReference type="EMBL" id="KJ877675">
    <property type="protein sequence ID" value="AIM52803.1"/>
    <property type="molecule type" value="Genomic_DNA"/>
</dbReference>
<organism evidence="8">
    <name type="scientific">Ochromonas sp. CCMP1393</name>
    <dbReference type="NCBI Taxonomy" id="420556"/>
    <lineage>
        <taxon>Eukaryota</taxon>
        <taxon>Sar</taxon>
        <taxon>Stramenopiles</taxon>
        <taxon>Ochrophyta</taxon>
        <taxon>Chrysophyceae</taxon>
        <taxon>Chromulinales</taxon>
        <taxon>Chromulinaceae</taxon>
        <taxon>Ochromonas</taxon>
    </lineage>
</organism>
<keyword evidence="1" id="KW-0674">Reaction center</keyword>
<dbReference type="InterPro" id="IPR037271">
    <property type="entry name" value="PSII_PsbI_sf"/>
</dbReference>
<dbReference type="InterPro" id="IPR003686">
    <property type="entry name" value="PSII_PsbI"/>
</dbReference>
<evidence type="ECO:0000256" key="6">
    <source>
        <dbReference type="ARBA" id="ARBA00023276"/>
    </source>
</evidence>
<geneLocation type="plastid" evidence="8"/>
<evidence type="ECO:0000313" key="8">
    <source>
        <dbReference type="EMBL" id="AIM52803.1"/>
    </source>
</evidence>
<gene>
    <name evidence="8" type="primary">psbI</name>
</gene>
<evidence type="ECO:0000256" key="1">
    <source>
        <dbReference type="ARBA" id="ARBA00022469"/>
    </source>
</evidence>
<keyword evidence="4 7" id="KW-1133">Transmembrane helix</keyword>
<keyword evidence="2" id="KW-0602">Photosynthesis</keyword>
<dbReference type="AlphaFoldDB" id="A0A0D3ML37"/>
<reference evidence="8" key="1">
    <citation type="journal article" date="2015" name="Sci. Rep.">
        <title>Updating algal evolutionary relationships through plastid genome sequencing: did alveolate plastids emerge through endosymbiosis of an ochrophyte?</title>
        <authorList>
            <person name="Sevcikova T."/>
            <person name="Horak A."/>
            <person name="Klimes V."/>
            <person name="Zbrankova V."/>
            <person name="Demir-Hilton E."/>
            <person name="Sudek S."/>
            <person name="Jenkins J."/>
            <person name="Schmutz J."/>
            <person name="Pribyl P."/>
            <person name="Fousek J."/>
            <person name="Vlcek C."/>
            <person name="Lang B.F."/>
            <person name="Obornik M."/>
            <person name="Worden A.Z."/>
            <person name="Elias M."/>
        </authorList>
    </citation>
    <scope>NUCLEOTIDE SEQUENCE</scope>
</reference>
<dbReference type="GO" id="GO:0009539">
    <property type="term" value="C:photosystem II reaction center"/>
    <property type="evidence" value="ECO:0007669"/>
    <property type="project" value="InterPro"/>
</dbReference>